<protein>
    <submittedName>
        <fullName evidence="1">Carboxypeptidase vitellogenic like</fullName>
    </submittedName>
</protein>
<accession>A0A6G0W306</accession>
<keyword evidence="1" id="KW-0645">Protease</keyword>
<gene>
    <name evidence="1" type="ORF">FWK35_00027453</name>
</gene>
<evidence type="ECO:0000313" key="2">
    <source>
        <dbReference type="Proteomes" id="UP000478052"/>
    </source>
</evidence>
<dbReference type="EMBL" id="VUJU01009254">
    <property type="protein sequence ID" value="KAF0721244.1"/>
    <property type="molecule type" value="Genomic_DNA"/>
</dbReference>
<sequence length="71" mass="8530">FGNNNNINIFNIIRYPRLTHRFRSESFFVYNDISLNSNLTPSIIVTHYVEAYCTAERHSLIRFFIYKLIIK</sequence>
<keyword evidence="2" id="KW-1185">Reference proteome</keyword>
<organism evidence="1 2">
    <name type="scientific">Aphis craccivora</name>
    <name type="common">Cowpea aphid</name>
    <dbReference type="NCBI Taxonomy" id="307492"/>
    <lineage>
        <taxon>Eukaryota</taxon>
        <taxon>Metazoa</taxon>
        <taxon>Ecdysozoa</taxon>
        <taxon>Arthropoda</taxon>
        <taxon>Hexapoda</taxon>
        <taxon>Insecta</taxon>
        <taxon>Pterygota</taxon>
        <taxon>Neoptera</taxon>
        <taxon>Paraneoptera</taxon>
        <taxon>Hemiptera</taxon>
        <taxon>Sternorrhyncha</taxon>
        <taxon>Aphidomorpha</taxon>
        <taxon>Aphidoidea</taxon>
        <taxon>Aphididae</taxon>
        <taxon>Aphidini</taxon>
        <taxon>Aphis</taxon>
        <taxon>Aphis</taxon>
    </lineage>
</organism>
<name>A0A6G0W306_APHCR</name>
<evidence type="ECO:0000313" key="1">
    <source>
        <dbReference type="EMBL" id="KAF0721244.1"/>
    </source>
</evidence>
<feature type="non-terminal residue" evidence="1">
    <location>
        <position position="1"/>
    </location>
</feature>
<dbReference type="GO" id="GO:0004180">
    <property type="term" value="F:carboxypeptidase activity"/>
    <property type="evidence" value="ECO:0007669"/>
    <property type="project" value="UniProtKB-KW"/>
</dbReference>
<comment type="caution">
    <text evidence="1">The sequence shown here is derived from an EMBL/GenBank/DDBJ whole genome shotgun (WGS) entry which is preliminary data.</text>
</comment>
<dbReference type="Proteomes" id="UP000478052">
    <property type="component" value="Unassembled WGS sequence"/>
</dbReference>
<keyword evidence="1" id="KW-0121">Carboxypeptidase</keyword>
<reference evidence="1 2" key="1">
    <citation type="submission" date="2019-08" db="EMBL/GenBank/DDBJ databases">
        <title>Whole genome of Aphis craccivora.</title>
        <authorList>
            <person name="Voronova N.V."/>
            <person name="Shulinski R.S."/>
            <person name="Bandarenka Y.V."/>
            <person name="Zhorov D.G."/>
            <person name="Warner D."/>
        </authorList>
    </citation>
    <scope>NUCLEOTIDE SEQUENCE [LARGE SCALE GENOMIC DNA]</scope>
    <source>
        <strain evidence="1">180601</strain>
        <tissue evidence="1">Whole Body</tissue>
    </source>
</reference>
<proteinExistence type="predicted"/>
<dbReference type="AlphaFoldDB" id="A0A6G0W306"/>
<keyword evidence="1" id="KW-0378">Hydrolase</keyword>